<dbReference type="PANTHER" id="PTHR47623">
    <property type="entry name" value="OS09G0287300 PROTEIN"/>
    <property type="match status" value="1"/>
</dbReference>
<dbReference type="Pfam" id="PF00300">
    <property type="entry name" value="His_Phos_1"/>
    <property type="match status" value="1"/>
</dbReference>
<dbReference type="RefSeq" id="WP_155174167.1">
    <property type="nucleotide sequence ID" value="NZ_BAAAFL010000006.1"/>
</dbReference>
<dbReference type="Gene3D" id="3.40.50.1240">
    <property type="entry name" value="Phosphoglycerate mutase-like"/>
    <property type="match status" value="1"/>
</dbReference>
<protein>
    <submittedName>
        <fullName evidence="2">Histidine phosphatase family protein</fullName>
    </submittedName>
</protein>
<reference evidence="2 3" key="1">
    <citation type="submission" date="2019-02" db="EMBL/GenBank/DDBJ databases">
        <authorList>
            <person name="Goldberg S.R."/>
            <person name="Haltli B.A."/>
            <person name="Correa H."/>
            <person name="Russell K.G."/>
        </authorList>
    </citation>
    <scope>NUCLEOTIDE SEQUENCE [LARGE SCALE GENOMIC DNA]</scope>
    <source>
        <strain evidence="2 3">JCM 16186</strain>
    </source>
</reference>
<organism evidence="2 3">
    <name type="scientific">Fulvivirga kasyanovii</name>
    <dbReference type="NCBI Taxonomy" id="396812"/>
    <lineage>
        <taxon>Bacteria</taxon>
        <taxon>Pseudomonadati</taxon>
        <taxon>Bacteroidota</taxon>
        <taxon>Cytophagia</taxon>
        <taxon>Cytophagales</taxon>
        <taxon>Fulvivirgaceae</taxon>
        <taxon>Fulvivirga</taxon>
    </lineage>
</organism>
<dbReference type="PANTHER" id="PTHR47623:SF1">
    <property type="entry name" value="OS09G0287300 PROTEIN"/>
    <property type="match status" value="1"/>
</dbReference>
<dbReference type="CDD" id="cd07067">
    <property type="entry name" value="HP_PGM_like"/>
    <property type="match status" value="1"/>
</dbReference>
<dbReference type="InterPro" id="IPR013078">
    <property type="entry name" value="His_Pase_superF_clade-1"/>
</dbReference>
<dbReference type="EMBL" id="SMLW01000615">
    <property type="protein sequence ID" value="MTI27163.1"/>
    <property type="molecule type" value="Genomic_DNA"/>
</dbReference>
<dbReference type="SUPFAM" id="SSF53254">
    <property type="entry name" value="Phosphoglycerate mutase-like"/>
    <property type="match status" value="1"/>
</dbReference>
<name>A0ABW9RT31_9BACT</name>
<keyword evidence="3" id="KW-1185">Reference proteome</keyword>
<dbReference type="Proteomes" id="UP000798808">
    <property type="component" value="Unassembled WGS sequence"/>
</dbReference>
<feature type="compositionally biased region" description="Basic and acidic residues" evidence="1">
    <location>
        <begin position="21"/>
        <end position="36"/>
    </location>
</feature>
<proteinExistence type="predicted"/>
<dbReference type="InterPro" id="IPR029033">
    <property type="entry name" value="His_PPase_superfam"/>
</dbReference>
<evidence type="ECO:0000313" key="3">
    <source>
        <dbReference type="Proteomes" id="UP000798808"/>
    </source>
</evidence>
<comment type="caution">
    <text evidence="2">The sequence shown here is derived from an EMBL/GenBank/DDBJ whole genome shotgun (WGS) entry which is preliminary data.</text>
</comment>
<feature type="region of interest" description="Disordered" evidence="1">
    <location>
        <begin position="21"/>
        <end position="42"/>
    </location>
</feature>
<evidence type="ECO:0000313" key="2">
    <source>
        <dbReference type="EMBL" id="MTI27163.1"/>
    </source>
</evidence>
<evidence type="ECO:0000256" key="1">
    <source>
        <dbReference type="SAM" id="MobiDB-lite"/>
    </source>
</evidence>
<sequence>MKTLYIVRHAKSSWDYPHLSDKDRPLNKRGERDAPKMGKRLSNKGIFPDLMLSSPANRALTTCKTIARALDYPLDGIEINDRLYHASEDSLLDIVNDTDDTWLSLMLFGHNPGFTDFANSLTDEDLDNIPTCGVFACTFDVDSWQAVDFGNGRLLFFDYPKKKVS</sequence>
<accession>A0ABW9RT31</accession>
<gene>
    <name evidence="2" type="ORF">E1163_19570</name>
</gene>